<evidence type="ECO:0000313" key="3">
    <source>
        <dbReference type="Proteomes" id="UP000835052"/>
    </source>
</evidence>
<reference evidence="2" key="1">
    <citation type="submission" date="2020-10" db="EMBL/GenBank/DDBJ databases">
        <authorList>
            <person name="Kikuchi T."/>
        </authorList>
    </citation>
    <scope>NUCLEOTIDE SEQUENCE</scope>
    <source>
        <strain evidence="2">NKZ352</strain>
    </source>
</reference>
<evidence type="ECO:0000256" key="1">
    <source>
        <dbReference type="SAM" id="MobiDB-lite"/>
    </source>
</evidence>
<dbReference type="OrthoDB" id="5834239at2759"/>
<feature type="compositionally biased region" description="Polar residues" evidence="1">
    <location>
        <begin position="140"/>
        <end position="152"/>
    </location>
</feature>
<organism evidence="2 3">
    <name type="scientific">Caenorhabditis auriculariae</name>
    <dbReference type="NCBI Taxonomy" id="2777116"/>
    <lineage>
        <taxon>Eukaryota</taxon>
        <taxon>Metazoa</taxon>
        <taxon>Ecdysozoa</taxon>
        <taxon>Nematoda</taxon>
        <taxon>Chromadorea</taxon>
        <taxon>Rhabditida</taxon>
        <taxon>Rhabditina</taxon>
        <taxon>Rhabditomorpha</taxon>
        <taxon>Rhabditoidea</taxon>
        <taxon>Rhabditidae</taxon>
        <taxon>Peloderinae</taxon>
        <taxon>Caenorhabditis</taxon>
    </lineage>
</organism>
<name>A0A8S1H918_9PELO</name>
<dbReference type="AlphaFoldDB" id="A0A8S1H918"/>
<feature type="region of interest" description="Disordered" evidence="1">
    <location>
        <begin position="107"/>
        <end position="175"/>
    </location>
</feature>
<accession>A0A8S1H918</accession>
<dbReference type="Proteomes" id="UP000835052">
    <property type="component" value="Unassembled WGS sequence"/>
</dbReference>
<gene>
    <name evidence="2" type="ORF">CAUJ_LOCUS8935</name>
</gene>
<dbReference type="EMBL" id="CAJGYM010000031">
    <property type="protein sequence ID" value="CAD6193016.1"/>
    <property type="molecule type" value="Genomic_DNA"/>
</dbReference>
<keyword evidence="3" id="KW-1185">Reference proteome</keyword>
<sequence>MHVVKRRVLQMDDEQLRAVAAVVVPGRRTQTLRRDEMQEMCMKWLFANGLSMNHSFDLQYVDGEVFVVMSSKKACSCCPKASDEANLRDFDRSPMGESLLTATTQKARRENGKYAQNVEGPSSTRTTRLKMDPDAPKVHQPSSHAPSPTNKVQPVKEPKPLETFEIDAPAPKKESGWTAAKRECGYCCMSLCSNI</sequence>
<evidence type="ECO:0000313" key="2">
    <source>
        <dbReference type="EMBL" id="CAD6193016.1"/>
    </source>
</evidence>
<protein>
    <submittedName>
        <fullName evidence="2">Uncharacterized protein</fullName>
    </submittedName>
</protein>
<comment type="caution">
    <text evidence="2">The sequence shown here is derived from an EMBL/GenBank/DDBJ whole genome shotgun (WGS) entry which is preliminary data.</text>
</comment>
<proteinExistence type="predicted"/>